<evidence type="ECO:0000259" key="2">
    <source>
        <dbReference type="Pfam" id="PF04773"/>
    </source>
</evidence>
<reference evidence="4 5" key="1">
    <citation type="submission" date="2019-08" db="EMBL/GenBank/DDBJ databases">
        <title>Professor.</title>
        <authorList>
            <person name="Park J.S."/>
        </authorList>
    </citation>
    <scope>NUCLEOTIDE SEQUENCE [LARGE SCALE GENOMIC DNA]</scope>
    <source>
        <strain evidence="4 5">176CP5-101</strain>
    </source>
</reference>
<sequence length="373" mass="42131">MQEQEFKKLLDKYLNGSISNQELEILEKFKQELKLAHLELHFNDEAHKNAIKESLWTSINTQTRSKRRKSIFWKVSAAAAVFIGLMAIGYFYLQNNTSNTNLIIPENAITLQLENGDVKVINENGQVEVLDTNGNVVGKQDGKSLKYSDSASKTELAYNTLTVPRGKTFQLQLSDGTVTHLNAGSSIQYPVQFIPGSDRLVLITGEAYLNVAKDPEHPFIVNTNGLNVRVLGTQFNVSAYPEDETTEVVLVEGAVSLYTEEEEYGSEKNVYLKPGFKGSFDKAKNNIDTSEVITSLYTSWINGKLVFRNMTFSNIMKKLERHYDVTIINNNSDLTHEEFNANFGNEPIEDVLMELKANYGIEYQFLNDKIIIQ</sequence>
<dbReference type="Gene3D" id="2.60.120.1440">
    <property type="match status" value="1"/>
</dbReference>
<dbReference type="PANTHER" id="PTHR30273:SF2">
    <property type="entry name" value="PROTEIN FECR"/>
    <property type="match status" value="1"/>
</dbReference>
<keyword evidence="1" id="KW-0472">Membrane</keyword>
<evidence type="ECO:0000256" key="1">
    <source>
        <dbReference type="SAM" id="Phobius"/>
    </source>
</evidence>
<dbReference type="Pfam" id="PF04773">
    <property type="entry name" value="FecR"/>
    <property type="match status" value="1"/>
</dbReference>
<keyword evidence="5" id="KW-1185">Reference proteome</keyword>
<protein>
    <submittedName>
        <fullName evidence="4">FecR family protein</fullName>
    </submittedName>
</protein>
<evidence type="ECO:0000313" key="5">
    <source>
        <dbReference type="Proteomes" id="UP000321456"/>
    </source>
</evidence>
<dbReference type="Proteomes" id="UP000321456">
    <property type="component" value="Unassembled WGS sequence"/>
</dbReference>
<dbReference type="InterPro" id="IPR012373">
    <property type="entry name" value="Ferrdict_sens_TM"/>
</dbReference>
<dbReference type="Gene3D" id="3.55.50.30">
    <property type="match status" value="1"/>
</dbReference>
<dbReference type="Pfam" id="PF16344">
    <property type="entry name" value="FecR_C"/>
    <property type="match status" value="1"/>
</dbReference>
<feature type="domain" description="FecR protein" evidence="2">
    <location>
        <begin position="160"/>
        <end position="255"/>
    </location>
</feature>
<evidence type="ECO:0000313" key="4">
    <source>
        <dbReference type="EMBL" id="TXN38263.1"/>
    </source>
</evidence>
<name>A0A5C8VA68_9FLAO</name>
<evidence type="ECO:0000259" key="3">
    <source>
        <dbReference type="Pfam" id="PF16344"/>
    </source>
</evidence>
<dbReference type="AlphaFoldDB" id="A0A5C8VA68"/>
<dbReference type="EMBL" id="VRUR01000001">
    <property type="protein sequence ID" value="TXN38263.1"/>
    <property type="molecule type" value="Genomic_DNA"/>
</dbReference>
<keyword evidence="1" id="KW-0812">Transmembrane</keyword>
<dbReference type="PANTHER" id="PTHR30273">
    <property type="entry name" value="PERIPLASMIC SIGNAL SENSOR AND SIGMA FACTOR ACTIVATOR FECR-RELATED"/>
    <property type="match status" value="1"/>
</dbReference>
<dbReference type="RefSeq" id="WP_147743054.1">
    <property type="nucleotide sequence ID" value="NZ_VRUR01000001.1"/>
</dbReference>
<keyword evidence="1" id="KW-1133">Transmembrane helix</keyword>
<feature type="transmembrane region" description="Helical" evidence="1">
    <location>
        <begin position="71"/>
        <end position="93"/>
    </location>
</feature>
<dbReference type="InterPro" id="IPR032508">
    <property type="entry name" value="FecR_C"/>
</dbReference>
<organism evidence="4 5">
    <name type="scientific">Flagellimonas hymeniacidonis</name>
    <dbReference type="NCBI Taxonomy" id="2603628"/>
    <lineage>
        <taxon>Bacteria</taxon>
        <taxon>Pseudomonadati</taxon>
        <taxon>Bacteroidota</taxon>
        <taxon>Flavobacteriia</taxon>
        <taxon>Flavobacteriales</taxon>
        <taxon>Flavobacteriaceae</taxon>
        <taxon>Flagellimonas</taxon>
    </lineage>
</organism>
<dbReference type="GO" id="GO:0016989">
    <property type="term" value="F:sigma factor antagonist activity"/>
    <property type="evidence" value="ECO:0007669"/>
    <property type="project" value="TreeGrafter"/>
</dbReference>
<dbReference type="InterPro" id="IPR006860">
    <property type="entry name" value="FecR"/>
</dbReference>
<proteinExistence type="predicted"/>
<gene>
    <name evidence="4" type="ORF">FVB32_08200</name>
</gene>
<comment type="caution">
    <text evidence="4">The sequence shown here is derived from an EMBL/GenBank/DDBJ whole genome shotgun (WGS) entry which is preliminary data.</text>
</comment>
<accession>A0A5C8VA68</accession>
<feature type="domain" description="Protein FecR C-terminal" evidence="3">
    <location>
        <begin position="304"/>
        <end position="372"/>
    </location>
</feature>